<proteinExistence type="predicted"/>
<dbReference type="InterPro" id="IPR038404">
    <property type="entry name" value="TRAP_DctP_sf"/>
</dbReference>
<evidence type="ECO:0000256" key="1">
    <source>
        <dbReference type="ARBA" id="ARBA00022729"/>
    </source>
</evidence>
<dbReference type="InterPro" id="IPR004682">
    <property type="entry name" value="TRAP_DctP"/>
</dbReference>
<dbReference type="CDD" id="cd13671">
    <property type="entry name" value="PBP2_TRAP_SBP_like_3"/>
    <property type="match status" value="1"/>
</dbReference>
<dbReference type="STRING" id="168384.SAMN05660368_02868"/>
<dbReference type="PANTHER" id="PTHR33376:SF2">
    <property type="entry name" value="DICARBOXYLATE-BINDING PERIPLASMIC PROTEIN"/>
    <property type="match status" value="1"/>
</dbReference>
<sequence length="338" mass="38330">MKKKHVLVLQAVLGMALLTGCGVINEEEEKTQIIRVAFNQPETHAEYIALADFGEKFEKATDGRYEVQIYPNAVLGDQGPVTEMIRTGALQLAVVPVSVPESYNEDFAIIAAPYLYDDLEQMETAAREGVFDSLFTTTDKFNFEIVSLYTSGARHIYTDKPVVTPEDLKGYKIRVQDSEVYIQMMNMMGGVGIPMAQSEVYAAVQQHVIEGGENSEVVYDNFKHYEVSPYFSYTNHLVMTDVVIANRDFLDKMDPETRRIFDELIKESMEVEFAAWDENIEHAKSTLEKQGVTFVESDTEAFRDRCAPLLESIAGRSDMTREVYDRIMEIKAREENGE</sequence>
<dbReference type="GO" id="GO:0030246">
    <property type="term" value="F:carbohydrate binding"/>
    <property type="evidence" value="ECO:0007669"/>
    <property type="project" value="TreeGrafter"/>
</dbReference>
<dbReference type="Pfam" id="PF03480">
    <property type="entry name" value="DctP"/>
    <property type="match status" value="1"/>
</dbReference>
<organism evidence="2 3">
    <name type="scientific">Marvinbryantia formatexigens DSM 14469</name>
    <dbReference type="NCBI Taxonomy" id="478749"/>
    <lineage>
        <taxon>Bacteria</taxon>
        <taxon>Bacillati</taxon>
        <taxon>Bacillota</taxon>
        <taxon>Clostridia</taxon>
        <taxon>Lachnospirales</taxon>
        <taxon>Lachnospiraceae</taxon>
        <taxon>Marvinbryantia</taxon>
    </lineage>
</organism>
<dbReference type="PANTHER" id="PTHR33376">
    <property type="match status" value="1"/>
</dbReference>
<protein>
    <submittedName>
        <fullName evidence="2">TRAP transporter solute receptor, DctP family</fullName>
    </submittedName>
</protein>
<evidence type="ECO:0000313" key="2">
    <source>
        <dbReference type="EMBL" id="EET62627.1"/>
    </source>
</evidence>
<dbReference type="eggNOG" id="COG1638">
    <property type="taxonomic scope" value="Bacteria"/>
</dbReference>
<keyword evidence="3" id="KW-1185">Reference proteome</keyword>
<name>C6LAM0_9FIRM</name>
<dbReference type="GO" id="GO:0055085">
    <property type="term" value="P:transmembrane transport"/>
    <property type="evidence" value="ECO:0007669"/>
    <property type="project" value="InterPro"/>
</dbReference>
<dbReference type="EMBL" id="ACCL02000002">
    <property type="protein sequence ID" value="EET62627.1"/>
    <property type="molecule type" value="Genomic_DNA"/>
</dbReference>
<keyword evidence="2" id="KW-0675">Receptor</keyword>
<keyword evidence="1" id="KW-0732">Signal</keyword>
<dbReference type="PROSITE" id="PS51257">
    <property type="entry name" value="PROKAR_LIPOPROTEIN"/>
    <property type="match status" value="1"/>
</dbReference>
<dbReference type="AlphaFoldDB" id="C6LAM0"/>
<gene>
    <name evidence="2" type="ORF">BRYFOR_05662</name>
</gene>
<evidence type="ECO:0000313" key="3">
    <source>
        <dbReference type="Proteomes" id="UP000005561"/>
    </source>
</evidence>
<dbReference type="NCBIfam" id="TIGR00787">
    <property type="entry name" value="dctP"/>
    <property type="match status" value="1"/>
</dbReference>
<accession>C6LAM0</accession>
<dbReference type="GO" id="GO:0030288">
    <property type="term" value="C:outer membrane-bounded periplasmic space"/>
    <property type="evidence" value="ECO:0007669"/>
    <property type="project" value="InterPro"/>
</dbReference>
<dbReference type="Gene3D" id="3.40.190.170">
    <property type="entry name" value="Bacterial extracellular solute-binding protein, family 7"/>
    <property type="match status" value="1"/>
</dbReference>
<dbReference type="Proteomes" id="UP000005561">
    <property type="component" value="Unassembled WGS sequence"/>
</dbReference>
<dbReference type="InterPro" id="IPR018389">
    <property type="entry name" value="DctP_fam"/>
</dbReference>
<dbReference type="RefSeq" id="WP_006860462.1">
    <property type="nucleotide sequence ID" value="NZ_ACCL02000002.1"/>
</dbReference>
<dbReference type="NCBIfam" id="NF037995">
    <property type="entry name" value="TRAP_S1"/>
    <property type="match status" value="1"/>
</dbReference>
<reference evidence="2" key="1">
    <citation type="submission" date="2009-07" db="EMBL/GenBank/DDBJ databases">
        <authorList>
            <person name="Weinstock G."/>
            <person name="Sodergren E."/>
            <person name="Clifton S."/>
            <person name="Fulton L."/>
            <person name="Fulton B."/>
            <person name="Courtney L."/>
            <person name="Fronick C."/>
            <person name="Harrison M."/>
            <person name="Strong C."/>
            <person name="Farmer C."/>
            <person name="Delahaunty K."/>
            <person name="Markovic C."/>
            <person name="Hall O."/>
            <person name="Minx P."/>
            <person name="Tomlinson C."/>
            <person name="Mitreva M."/>
            <person name="Nelson J."/>
            <person name="Hou S."/>
            <person name="Wollam A."/>
            <person name="Pepin K.H."/>
            <person name="Johnson M."/>
            <person name="Bhonagiri V."/>
            <person name="Nash W.E."/>
            <person name="Warren W."/>
            <person name="Chinwalla A."/>
            <person name="Mardis E.R."/>
            <person name="Wilson R.K."/>
        </authorList>
    </citation>
    <scope>NUCLEOTIDE SEQUENCE [LARGE SCALE GENOMIC DNA]</scope>
    <source>
        <strain evidence="2">DSM 14469</strain>
    </source>
</reference>
<comment type="caution">
    <text evidence="2">The sequence shown here is derived from an EMBL/GenBank/DDBJ whole genome shotgun (WGS) entry which is preliminary data.</text>
</comment>